<organism evidence="1 2">
    <name type="scientific">Glossina brevipalpis</name>
    <dbReference type="NCBI Taxonomy" id="37001"/>
    <lineage>
        <taxon>Eukaryota</taxon>
        <taxon>Metazoa</taxon>
        <taxon>Ecdysozoa</taxon>
        <taxon>Arthropoda</taxon>
        <taxon>Hexapoda</taxon>
        <taxon>Insecta</taxon>
        <taxon>Pterygota</taxon>
        <taxon>Neoptera</taxon>
        <taxon>Endopterygota</taxon>
        <taxon>Diptera</taxon>
        <taxon>Brachycera</taxon>
        <taxon>Muscomorpha</taxon>
        <taxon>Hippoboscoidea</taxon>
        <taxon>Glossinidae</taxon>
        <taxon>Glossina</taxon>
    </lineage>
</organism>
<reference evidence="1" key="2">
    <citation type="submission" date="2020-05" db="UniProtKB">
        <authorList>
            <consortium name="EnsemblMetazoa"/>
        </authorList>
    </citation>
    <scope>IDENTIFICATION</scope>
    <source>
        <strain evidence="1">IAEA</strain>
    </source>
</reference>
<dbReference type="Proteomes" id="UP000091820">
    <property type="component" value="Unassembled WGS sequence"/>
</dbReference>
<evidence type="ECO:0000313" key="1">
    <source>
        <dbReference type="EnsemblMetazoa" id="GBRI003167-PA"/>
    </source>
</evidence>
<dbReference type="AlphaFoldDB" id="A0A1A9W1P5"/>
<protein>
    <submittedName>
        <fullName evidence="1">Uncharacterized protein</fullName>
    </submittedName>
</protein>
<proteinExistence type="predicted"/>
<name>A0A1A9W1P5_9MUSC</name>
<dbReference type="VEuPathDB" id="VectorBase:GBRI003167"/>
<evidence type="ECO:0000313" key="2">
    <source>
        <dbReference type="Proteomes" id="UP000091820"/>
    </source>
</evidence>
<keyword evidence="2" id="KW-1185">Reference proteome</keyword>
<accession>A0A1A9W1P5</accession>
<reference evidence="2" key="1">
    <citation type="submission" date="2014-03" db="EMBL/GenBank/DDBJ databases">
        <authorList>
            <person name="Aksoy S."/>
            <person name="Warren W."/>
            <person name="Wilson R.K."/>
        </authorList>
    </citation>
    <scope>NUCLEOTIDE SEQUENCE [LARGE SCALE GENOMIC DNA]</scope>
    <source>
        <strain evidence="2">IAEA</strain>
    </source>
</reference>
<dbReference type="EnsemblMetazoa" id="GBRI003167-RA">
    <property type="protein sequence ID" value="GBRI003167-PA"/>
    <property type="gene ID" value="GBRI003167"/>
</dbReference>
<sequence length="134" mass="15171">CLLQLTHCVLNHFRVTPDVINHTLASCCAGLCYFFYPEMTLFSYAVVHAFQTLWKIFEIYGRGTENKISKTLLSFPYTFILYPLIQAHCGHVYIMRPQCCSPLCAVANNTFTNNHAAAAMKTVQEVMKRVKGLG</sequence>